<reference evidence="1 2" key="1">
    <citation type="journal article" date="2017" name="Mol. Plant">
        <title>The Genome of Medicinal Plant Macleaya cordata Provides New Insights into Benzylisoquinoline Alkaloids Metabolism.</title>
        <authorList>
            <person name="Liu X."/>
            <person name="Liu Y."/>
            <person name="Huang P."/>
            <person name="Ma Y."/>
            <person name="Qing Z."/>
            <person name="Tang Q."/>
            <person name="Cao H."/>
            <person name="Cheng P."/>
            <person name="Zheng Y."/>
            <person name="Yuan Z."/>
            <person name="Zhou Y."/>
            <person name="Liu J."/>
            <person name="Tang Z."/>
            <person name="Zhuo Y."/>
            <person name="Zhang Y."/>
            <person name="Yu L."/>
            <person name="Huang J."/>
            <person name="Yang P."/>
            <person name="Peng Q."/>
            <person name="Zhang J."/>
            <person name="Jiang W."/>
            <person name="Zhang Z."/>
            <person name="Lin K."/>
            <person name="Ro D.K."/>
            <person name="Chen X."/>
            <person name="Xiong X."/>
            <person name="Shang Y."/>
            <person name="Huang S."/>
            <person name="Zeng J."/>
        </authorList>
    </citation>
    <scope>NUCLEOTIDE SEQUENCE [LARGE SCALE GENOMIC DNA]</scope>
    <source>
        <strain evidence="2">cv. BLH2017</strain>
        <tissue evidence="1">Root</tissue>
    </source>
</reference>
<dbReference type="PANTHER" id="PTHR33431">
    <property type="entry name" value="ENABLED-LIKE PROTEIN (DUF1635)"/>
    <property type="match status" value="1"/>
</dbReference>
<dbReference type="OrthoDB" id="778241at2759"/>
<dbReference type="AlphaFoldDB" id="A0A200PZB4"/>
<dbReference type="EMBL" id="MVGT01003660">
    <property type="protein sequence ID" value="OVA03544.1"/>
    <property type="molecule type" value="Genomic_DNA"/>
</dbReference>
<comment type="caution">
    <text evidence="1">The sequence shown here is derived from an EMBL/GenBank/DDBJ whole genome shotgun (WGS) entry which is preliminary data.</text>
</comment>
<dbReference type="OMA" id="SPEFSNF"/>
<dbReference type="InParanoid" id="A0A200PZB4"/>
<protein>
    <submittedName>
        <fullName evidence="1">Uncharacterized protein</fullName>
    </submittedName>
</protein>
<dbReference type="InterPro" id="IPR012862">
    <property type="entry name" value="DUF1635"/>
</dbReference>
<dbReference type="PANTHER" id="PTHR33431:SF12">
    <property type="entry name" value="HIGH MOBILITY GROUP BOX PROTEIN, PUTATIVE (DUF1635)-RELATED"/>
    <property type="match status" value="1"/>
</dbReference>
<dbReference type="FunCoup" id="A0A200PZB4">
    <property type="interactions" value="746"/>
</dbReference>
<sequence>MAYLWSYQEIVDELKHRLVYTTSELESTRTDLKEDMRRNDEDIKQLLQLLNVASNERDHANEQLQITLDKLIQFSSPTEIYPVLPNLQIESPNVKPIEVMSRFTESDHNISSETYNHYNYGSSSIGSNFDPVSSHQPFIQEFNGPSGVGFMSSGSSKSNDDQATAVIENLAWRKPLPQKGRLLQAVMEAGPLLHTLLVAGNLPQWRNPPPPLQAIQIPQVSITGRHDPLEVINQRLLDSNSSYPLQNSLRSTYIP</sequence>
<organism evidence="1 2">
    <name type="scientific">Macleaya cordata</name>
    <name type="common">Five-seeded plume-poppy</name>
    <name type="synonym">Bocconia cordata</name>
    <dbReference type="NCBI Taxonomy" id="56857"/>
    <lineage>
        <taxon>Eukaryota</taxon>
        <taxon>Viridiplantae</taxon>
        <taxon>Streptophyta</taxon>
        <taxon>Embryophyta</taxon>
        <taxon>Tracheophyta</taxon>
        <taxon>Spermatophyta</taxon>
        <taxon>Magnoliopsida</taxon>
        <taxon>Ranunculales</taxon>
        <taxon>Papaveraceae</taxon>
        <taxon>Papaveroideae</taxon>
        <taxon>Macleaya</taxon>
    </lineage>
</organism>
<gene>
    <name evidence="1" type="ORF">BVC80_1651g49</name>
</gene>
<evidence type="ECO:0000313" key="2">
    <source>
        <dbReference type="Proteomes" id="UP000195402"/>
    </source>
</evidence>
<dbReference type="STRING" id="56857.A0A200PZB4"/>
<keyword evidence="2" id="KW-1185">Reference proteome</keyword>
<dbReference type="Proteomes" id="UP000195402">
    <property type="component" value="Unassembled WGS sequence"/>
</dbReference>
<evidence type="ECO:0000313" key="1">
    <source>
        <dbReference type="EMBL" id="OVA03544.1"/>
    </source>
</evidence>
<proteinExistence type="predicted"/>
<accession>A0A200PZB4</accession>
<name>A0A200PZB4_MACCD</name>
<dbReference type="Pfam" id="PF07795">
    <property type="entry name" value="DUF1635"/>
    <property type="match status" value="1"/>
</dbReference>